<gene>
    <name evidence="2" type="primary">LOC106817676</name>
</gene>
<proteinExistence type="predicted"/>
<reference evidence="2" key="1">
    <citation type="submission" date="2025-08" db="UniProtKB">
        <authorList>
            <consortium name="RefSeq"/>
        </authorList>
    </citation>
    <scope>IDENTIFICATION</scope>
</reference>
<name>A0ABM1F075_PRICU</name>
<keyword evidence="1" id="KW-1185">Reference proteome</keyword>
<protein>
    <submittedName>
        <fullName evidence="2">Uncharacterized protein LOC106817676</fullName>
    </submittedName>
</protein>
<dbReference type="GeneID" id="106817676"/>
<feature type="non-terminal residue" evidence="2">
    <location>
        <position position="103"/>
    </location>
</feature>
<accession>A0ABM1F075</accession>
<dbReference type="RefSeq" id="XP_014677846.1">
    <property type="nucleotide sequence ID" value="XM_014822360.1"/>
</dbReference>
<dbReference type="Proteomes" id="UP000695022">
    <property type="component" value="Unplaced"/>
</dbReference>
<evidence type="ECO:0000313" key="2">
    <source>
        <dbReference type="RefSeq" id="XP_014677846.1"/>
    </source>
</evidence>
<evidence type="ECO:0000313" key="1">
    <source>
        <dbReference type="Proteomes" id="UP000695022"/>
    </source>
</evidence>
<organism evidence="1 2">
    <name type="scientific">Priapulus caudatus</name>
    <name type="common">Priapulid worm</name>
    <dbReference type="NCBI Taxonomy" id="37621"/>
    <lineage>
        <taxon>Eukaryota</taxon>
        <taxon>Metazoa</taxon>
        <taxon>Ecdysozoa</taxon>
        <taxon>Scalidophora</taxon>
        <taxon>Priapulida</taxon>
        <taxon>Priapulimorpha</taxon>
        <taxon>Priapulimorphida</taxon>
        <taxon>Priapulidae</taxon>
        <taxon>Priapulus</taxon>
    </lineage>
</organism>
<sequence>MNHQCLTLGGAVSTSAPETYLWLKISMCLIGALVSSNSIQDADWKLVKSNDRLPDVLESAMIDHEKHVDSQETVITSADKIHDLANRLPIKGEHFLLQNLQGL</sequence>